<gene>
    <name evidence="2" type="ORF">KI387_002578</name>
</gene>
<dbReference type="PANTHER" id="PTHR47809">
    <property type="entry name" value="DNA-BINDING BROMODOMAIN-CONTAINING PROTEIN"/>
    <property type="match status" value="1"/>
</dbReference>
<dbReference type="EMBL" id="JAHRHJ020000001">
    <property type="protein sequence ID" value="KAH9330470.1"/>
    <property type="molecule type" value="Genomic_DNA"/>
</dbReference>
<comment type="caution">
    <text evidence="2">The sequence shown here is derived from an EMBL/GenBank/DDBJ whole genome shotgun (WGS) entry which is preliminary data.</text>
</comment>
<reference evidence="2 3" key="1">
    <citation type="journal article" date="2021" name="Nat. Plants">
        <title>The Taxus genome provides insights into paclitaxel biosynthesis.</title>
        <authorList>
            <person name="Xiong X."/>
            <person name="Gou J."/>
            <person name="Liao Q."/>
            <person name="Li Y."/>
            <person name="Zhou Q."/>
            <person name="Bi G."/>
            <person name="Li C."/>
            <person name="Du R."/>
            <person name="Wang X."/>
            <person name="Sun T."/>
            <person name="Guo L."/>
            <person name="Liang H."/>
            <person name="Lu P."/>
            <person name="Wu Y."/>
            <person name="Zhang Z."/>
            <person name="Ro D.K."/>
            <person name="Shang Y."/>
            <person name="Huang S."/>
            <person name="Yan J."/>
        </authorList>
    </citation>
    <scope>NUCLEOTIDE SEQUENCE [LARGE SCALE GENOMIC DNA]</scope>
    <source>
        <strain evidence="2">Ta-2019</strain>
    </source>
</reference>
<keyword evidence="3" id="KW-1185">Reference proteome</keyword>
<organism evidence="2 3">
    <name type="scientific">Taxus chinensis</name>
    <name type="common">Chinese yew</name>
    <name type="synonym">Taxus wallichiana var. chinensis</name>
    <dbReference type="NCBI Taxonomy" id="29808"/>
    <lineage>
        <taxon>Eukaryota</taxon>
        <taxon>Viridiplantae</taxon>
        <taxon>Streptophyta</taxon>
        <taxon>Embryophyta</taxon>
        <taxon>Tracheophyta</taxon>
        <taxon>Spermatophyta</taxon>
        <taxon>Pinopsida</taxon>
        <taxon>Pinidae</taxon>
        <taxon>Conifers II</taxon>
        <taxon>Cupressales</taxon>
        <taxon>Taxaceae</taxon>
        <taxon>Taxus</taxon>
    </lineage>
</organism>
<feature type="compositionally biased region" description="Basic and acidic residues" evidence="1">
    <location>
        <begin position="66"/>
        <end position="75"/>
    </location>
</feature>
<evidence type="ECO:0000313" key="2">
    <source>
        <dbReference type="EMBL" id="KAH9330470.1"/>
    </source>
</evidence>
<accession>A0AA38LPZ1</accession>
<feature type="region of interest" description="Disordered" evidence="1">
    <location>
        <begin position="299"/>
        <end position="434"/>
    </location>
</feature>
<sequence>VLKKIMKMDAAEPFNTPVNPVALGIPFPLKDWLRRNKRTVKGGQYTGQGDTISSHEYDGVDESEIEHEGRNNPDRIRDAQTGNINFLASTQISVNFSELRNEQVSVEQAAEKSGRREEKVCQKPVEETKVQYCVQESKPLMDTAQSPPKDPVVENKGMKIKIKKSMFEYEVQENNGPVMEKEDHTSIGTDEESGFKTGVSTKLIQEETPHQDIHPKAKTRRRHGKYQHKDGCLCAVCIARRRRHAREENAHPAKGQNIMFDADLAEKAKKKVIEFPKKSLSNEDGIIPAYTSIANLIAHPGEQGDGHKVESRKQKVKGQEKEETHKNEGRGKHAQENRKRQFLGLNEVERQSEKEAHQEEEKESLTQQVEEDKDSLMQLVEEEEQQDGNVSQKQQEEELQEEETKDAQTQDDEETQQQEEGDMQQQEGDFGRYHPADYEIPLQHANPSIIRMCEVLFT</sequence>
<feature type="compositionally biased region" description="Acidic residues" evidence="1">
    <location>
        <begin position="397"/>
        <end position="422"/>
    </location>
</feature>
<feature type="non-terminal residue" evidence="2">
    <location>
        <position position="1"/>
    </location>
</feature>
<dbReference type="OMA" id="FKHECEP"/>
<protein>
    <submittedName>
        <fullName evidence="2">Uncharacterized protein</fullName>
    </submittedName>
</protein>
<feature type="compositionally biased region" description="Basic and acidic residues" evidence="1">
    <location>
        <begin position="347"/>
        <end position="364"/>
    </location>
</feature>
<name>A0AA38LPZ1_TAXCH</name>
<proteinExistence type="predicted"/>
<feature type="region of interest" description="Disordered" evidence="1">
    <location>
        <begin position="41"/>
        <end position="75"/>
    </location>
</feature>
<dbReference type="Proteomes" id="UP000824469">
    <property type="component" value="Unassembled WGS sequence"/>
</dbReference>
<evidence type="ECO:0000256" key="1">
    <source>
        <dbReference type="SAM" id="MobiDB-lite"/>
    </source>
</evidence>
<dbReference type="AlphaFoldDB" id="A0AA38LPZ1"/>
<feature type="compositionally biased region" description="Basic and acidic residues" evidence="1">
    <location>
        <begin position="302"/>
        <end position="339"/>
    </location>
</feature>
<dbReference type="PANTHER" id="PTHR47809:SF2">
    <property type="entry name" value="DNA-BINDING BROMODOMAIN-CONTAINING PROTEIN"/>
    <property type="match status" value="1"/>
</dbReference>
<feature type="non-terminal residue" evidence="2">
    <location>
        <position position="458"/>
    </location>
</feature>
<evidence type="ECO:0000313" key="3">
    <source>
        <dbReference type="Proteomes" id="UP000824469"/>
    </source>
</evidence>